<dbReference type="GeneID" id="108254335"/>
<proteinExistence type="predicted"/>
<organism evidence="2 3">
    <name type="scientific">Diaphorina citri</name>
    <name type="common">Asian citrus psyllid</name>
    <dbReference type="NCBI Taxonomy" id="121845"/>
    <lineage>
        <taxon>Eukaryota</taxon>
        <taxon>Metazoa</taxon>
        <taxon>Ecdysozoa</taxon>
        <taxon>Arthropoda</taxon>
        <taxon>Hexapoda</taxon>
        <taxon>Insecta</taxon>
        <taxon>Pterygota</taxon>
        <taxon>Neoptera</taxon>
        <taxon>Paraneoptera</taxon>
        <taxon>Hemiptera</taxon>
        <taxon>Sternorrhyncha</taxon>
        <taxon>Psylloidea</taxon>
        <taxon>Psyllidae</taxon>
        <taxon>Diaphorininae</taxon>
        <taxon>Diaphorina</taxon>
    </lineage>
</organism>
<dbReference type="RefSeq" id="XP_017304830.1">
    <property type="nucleotide sequence ID" value="XM_017449341.2"/>
</dbReference>
<dbReference type="KEGG" id="dci:108254335"/>
<feature type="compositionally biased region" description="Acidic residues" evidence="1">
    <location>
        <begin position="68"/>
        <end position="97"/>
    </location>
</feature>
<dbReference type="Proteomes" id="UP000079169">
    <property type="component" value="Unplaced"/>
</dbReference>
<evidence type="ECO:0000313" key="2">
    <source>
        <dbReference type="Proteomes" id="UP000079169"/>
    </source>
</evidence>
<protein>
    <submittedName>
        <fullName evidence="3">Histone H3.v1-like</fullName>
    </submittedName>
</protein>
<feature type="compositionally biased region" description="Acidic residues" evidence="1">
    <location>
        <begin position="25"/>
        <end position="42"/>
    </location>
</feature>
<evidence type="ECO:0000256" key="1">
    <source>
        <dbReference type="SAM" id="MobiDB-lite"/>
    </source>
</evidence>
<dbReference type="AlphaFoldDB" id="A0A1S4ERL6"/>
<evidence type="ECO:0000313" key="3">
    <source>
        <dbReference type="RefSeq" id="XP_017304830.1"/>
    </source>
</evidence>
<sequence>MNSPPNEDPMKSTEEGGGHEKLEDIQEEDEDTNETIEEEQNDLEPNQVVVNTPKQLEEESKTGNLEKEVEEEEEEEVEEELEEEEEVEEEEELEEVDENKLGGVDRLHTKQDIPTRVREDSSSTTGSVLSEIQNSPIVGVNQPPLPEPQVLRPSGEVQRKKIVLGCVGIPRDQLPYVKIVWVPTVDIIKAYKKFDAELFKLAHGPDGSSRVNNEDLMARLMEQTTHGVTTGTT</sequence>
<feature type="compositionally biased region" description="Basic and acidic residues" evidence="1">
    <location>
        <begin position="55"/>
        <end position="67"/>
    </location>
</feature>
<feature type="region of interest" description="Disordered" evidence="1">
    <location>
        <begin position="1"/>
        <end position="128"/>
    </location>
</feature>
<feature type="compositionally biased region" description="Basic and acidic residues" evidence="1">
    <location>
        <begin position="8"/>
        <end position="24"/>
    </location>
</feature>
<gene>
    <name evidence="3" type="primary">LOC108254335</name>
</gene>
<accession>A0A1S4ERL6</accession>
<feature type="compositionally biased region" description="Basic and acidic residues" evidence="1">
    <location>
        <begin position="98"/>
        <end position="121"/>
    </location>
</feature>
<dbReference type="PaxDb" id="121845-A0A1S4ERL6"/>
<keyword evidence="2" id="KW-1185">Reference proteome</keyword>
<reference evidence="3" key="1">
    <citation type="submission" date="2025-08" db="UniProtKB">
        <authorList>
            <consortium name="RefSeq"/>
        </authorList>
    </citation>
    <scope>IDENTIFICATION</scope>
</reference>
<name>A0A1S4ERL6_DIACI</name>